<evidence type="ECO:0000313" key="2">
    <source>
        <dbReference type="Proteomes" id="UP001164472"/>
    </source>
</evidence>
<sequence length="193" mass="21877">MARLCAIKIKRTFYEKAILFSNRFCLKFLYSISEQKKGPLKRNEQTQVSGKSTVVTTNNWLNLNFSINAPSREQLYGYLVTDLSAPNGLMYEGYTYSVVLDGGYSGGTPDTSRVEIIMCVNYADPLQSCRYLRTDANNYTQQHDSASFSGFPIVTPSSKIAYFIKVLEHIGPFQPYPYPTPVKATFSSKLYYQ</sequence>
<dbReference type="KEGG" id="asem:NNL22_06620"/>
<dbReference type="EMBL" id="CP101527">
    <property type="protein sequence ID" value="UZW76250.1"/>
    <property type="molecule type" value="Genomic_DNA"/>
</dbReference>
<evidence type="ECO:0000313" key="1">
    <source>
        <dbReference type="EMBL" id="UZW76250.1"/>
    </source>
</evidence>
<organism evidence="1 2">
    <name type="scientific">Alkalimarinus sediminis</name>
    <dbReference type="NCBI Taxonomy" id="1632866"/>
    <lineage>
        <taxon>Bacteria</taxon>
        <taxon>Pseudomonadati</taxon>
        <taxon>Pseudomonadota</taxon>
        <taxon>Gammaproteobacteria</taxon>
        <taxon>Alteromonadales</taxon>
        <taxon>Alteromonadaceae</taxon>
        <taxon>Alkalimarinus</taxon>
    </lineage>
</organism>
<name>A0A9E8KRD9_9ALTE</name>
<dbReference type="AlphaFoldDB" id="A0A9E8KRD9"/>
<accession>A0A9E8KRD9</accession>
<dbReference type="Proteomes" id="UP001164472">
    <property type="component" value="Chromosome"/>
</dbReference>
<dbReference type="RefSeq" id="WP_267267839.1">
    <property type="nucleotide sequence ID" value="NZ_CP101527.1"/>
</dbReference>
<proteinExistence type="predicted"/>
<keyword evidence="2" id="KW-1185">Reference proteome</keyword>
<protein>
    <submittedName>
        <fullName evidence="1">Uncharacterized protein</fullName>
    </submittedName>
</protein>
<gene>
    <name evidence="1" type="ORF">NNL22_06620</name>
</gene>
<reference evidence="1" key="1">
    <citation type="submission" date="2022-07" db="EMBL/GenBank/DDBJ databases">
        <title>Alkalimarinus sp. nov., isolated from gut of a Alitta virens.</title>
        <authorList>
            <person name="Yang A.I."/>
            <person name="Shin N.-R."/>
        </authorList>
    </citation>
    <scope>NUCLEOTIDE SEQUENCE</scope>
    <source>
        <strain evidence="1">FA028</strain>
    </source>
</reference>